<dbReference type="GO" id="GO:0009307">
    <property type="term" value="P:DNA restriction-modification system"/>
    <property type="evidence" value="ECO:0007669"/>
    <property type="project" value="InterPro"/>
</dbReference>
<keyword evidence="2" id="KW-1185">Reference proteome</keyword>
<dbReference type="EMBL" id="FMSV02000035">
    <property type="protein sequence ID" value="SEH04279.1"/>
    <property type="molecule type" value="Genomic_DNA"/>
</dbReference>
<keyword evidence="1" id="KW-0540">Nuclease</keyword>
<dbReference type="AlphaFoldDB" id="A0A1H6F4T8"/>
<dbReference type="Proteomes" id="UP000236724">
    <property type="component" value="Unassembled WGS sequence"/>
</dbReference>
<reference evidence="1 2" key="1">
    <citation type="submission" date="2016-10" db="EMBL/GenBank/DDBJ databases">
        <authorList>
            <person name="de Groot N.N."/>
        </authorList>
    </citation>
    <scope>NUCLEOTIDE SEQUENCE [LARGE SCALE GENOMIC DNA]</scope>
    <source>
        <strain evidence="1">MBHS1</strain>
    </source>
</reference>
<evidence type="ECO:0000313" key="1">
    <source>
        <dbReference type="EMBL" id="SEH04279.1"/>
    </source>
</evidence>
<evidence type="ECO:0000313" key="2">
    <source>
        <dbReference type="Proteomes" id="UP000236724"/>
    </source>
</evidence>
<dbReference type="Pfam" id="PF09570">
    <property type="entry name" value="RE_SinI"/>
    <property type="match status" value="1"/>
</dbReference>
<gene>
    <name evidence="1" type="ORF">MBHS_00125</name>
</gene>
<dbReference type="InterPro" id="IPR019070">
    <property type="entry name" value="Restrct_endonuc_II_SinI"/>
</dbReference>
<dbReference type="OrthoDB" id="5337216at2"/>
<dbReference type="GO" id="GO:0003677">
    <property type="term" value="F:DNA binding"/>
    <property type="evidence" value="ECO:0007669"/>
    <property type="project" value="InterPro"/>
</dbReference>
<dbReference type="RefSeq" id="WP_103918363.1">
    <property type="nucleotide sequence ID" value="NZ_FMSV02000035.1"/>
</dbReference>
<keyword evidence="1" id="KW-0255">Endonuclease</keyword>
<proteinExistence type="predicted"/>
<name>A0A1H6F4T8_9GAMM</name>
<protein>
    <submittedName>
        <fullName evidence="1">SinI restriction endonuclease</fullName>
    </submittedName>
</protein>
<sequence>MSFNKKKVSLIAEKACINEDEKTLISSFVEVCSFLSEFPDELSWRTSKVNPKKPDAATDEGLEMLANRYFEAYRRSDFPAEPSTIPDEMVSVIMENAYGYSAAECEKIKVEHQYSMCAENCVGNLLERYLDSQLRSSHWNWCCGEFVKAIDFLGKNDNGEWIALQIKNRDNSENSSSSAIRDGTRIQKWFRSFSKDTKKGRPSFTNWQKLPSLIQGYNLNEKEFKLFVSKYIKEEKKNLGK</sequence>
<organism evidence="1 2">
    <name type="scientific">Candidatus Venteria ishoeyi</name>
    <dbReference type="NCBI Taxonomy" id="1899563"/>
    <lineage>
        <taxon>Bacteria</taxon>
        <taxon>Pseudomonadati</taxon>
        <taxon>Pseudomonadota</taxon>
        <taxon>Gammaproteobacteria</taxon>
        <taxon>Thiotrichales</taxon>
        <taxon>Thiotrichaceae</taxon>
        <taxon>Venteria</taxon>
    </lineage>
</organism>
<keyword evidence="1" id="KW-0378">Hydrolase</keyword>
<dbReference type="GO" id="GO:0009036">
    <property type="term" value="F:type II site-specific deoxyribonuclease activity"/>
    <property type="evidence" value="ECO:0007669"/>
    <property type="project" value="InterPro"/>
</dbReference>
<accession>A0A1H6F4T8</accession>